<evidence type="ECO:0000313" key="1">
    <source>
        <dbReference type="EMBL" id="JAH97013.1"/>
    </source>
</evidence>
<reference evidence="1" key="1">
    <citation type="submission" date="2014-11" db="EMBL/GenBank/DDBJ databases">
        <authorList>
            <person name="Amaro Gonzalez C."/>
        </authorList>
    </citation>
    <scope>NUCLEOTIDE SEQUENCE</scope>
</reference>
<dbReference type="AlphaFoldDB" id="A0A0E9X5P5"/>
<protein>
    <submittedName>
        <fullName evidence="1">Uncharacterized protein</fullName>
    </submittedName>
</protein>
<accession>A0A0E9X5P5</accession>
<dbReference type="EMBL" id="GBXM01011564">
    <property type="protein sequence ID" value="JAH97013.1"/>
    <property type="molecule type" value="Transcribed_RNA"/>
</dbReference>
<organism evidence="1">
    <name type="scientific">Anguilla anguilla</name>
    <name type="common">European freshwater eel</name>
    <name type="synonym">Muraena anguilla</name>
    <dbReference type="NCBI Taxonomy" id="7936"/>
    <lineage>
        <taxon>Eukaryota</taxon>
        <taxon>Metazoa</taxon>
        <taxon>Chordata</taxon>
        <taxon>Craniata</taxon>
        <taxon>Vertebrata</taxon>
        <taxon>Euteleostomi</taxon>
        <taxon>Actinopterygii</taxon>
        <taxon>Neopterygii</taxon>
        <taxon>Teleostei</taxon>
        <taxon>Anguilliformes</taxon>
        <taxon>Anguillidae</taxon>
        <taxon>Anguilla</taxon>
    </lineage>
</organism>
<name>A0A0E9X5P5_ANGAN</name>
<sequence length="68" mass="8301">MYSILHYKMNLPYLHTVFIKHKKRLMSAQYSLEDTQSMFTKMLHFRWVSFNGVQRVCDPQDIFETRVN</sequence>
<proteinExistence type="predicted"/>
<reference evidence="1" key="2">
    <citation type="journal article" date="2015" name="Fish Shellfish Immunol.">
        <title>Early steps in the European eel (Anguilla anguilla)-Vibrio vulnificus interaction in the gills: Role of the RtxA13 toxin.</title>
        <authorList>
            <person name="Callol A."/>
            <person name="Pajuelo D."/>
            <person name="Ebbesson L."/>
            <person name="Teles M."/>
            <person name="MacKenzie S."/>
            <person name="Amaro C."/>
        </authorList>
    </citation>
    <scope>NUCLEOTIDE SEQUENCE</scope>
</reference>